<evidence type="ECO:0000313" key="12">
    <source>
        <dbReference type="EMBL" id="SEJ20643.1"/>
    </source>
</evidence>
<dbReference type="InterPro" id="IPR003395">
    <property type="entry name" value="RecF/RecN/SMC_N"/>
</dbReference>
<name>A0A143YWN7_9LACT</name>
<keyword evidence="5 9" id="KW-0227">DNA damage</keyword>
<dbReference type="Proteomes" id="UP000199280">
    <property type="component" value="Unassembled WGS sequence"/>
</dbReference>
<keyword evidence="14" id="KW-1185">Reference proteome</keyword>
<dbReference type="Proteomes" id="UP000076878">
    <property type="component" value="Unassembled WGS sequence"/>
</dbReference>
<evidence type="ECO:0000313" key="13">
    <source>
        <dbReference type="Proteomes" id="UP000076878"/>
    </source>
</evidence>
<dbReference type="FunFam" id="3.40.50.300:FF:000356">
    <property type="entry name" value="DNA repair protein RecN"/>
    <property type="match status" value="1"/>
</dbReference>
<dbReference type="RefSeq" id="WP_068622900.1">
    <property type="nucleotide sequence ID" value="NZ_FJNB01000010.1"/>
</dbReference>
<keyword evidence="4" id="KW-0547">Nucleotide-binding</keyword>
<dbReference type="EMBL" id="FNYT01000009">
    <property type="protein sequence ID" value="SEJ20643.1"/>
    <property type="molecule type" value="Genomic_DNA"/>
</dbReference>
<dbReference type="STRING" id="640938.TR210_1492"/>
<dbReference type="GO" id="GO:0005524">
    <property type="term" value="F:ATP binding"/>
    <property type="evidence" value="ECO:0007669"/>
    <property type="project" value="UniProtKB-KW"/>
</dbReference>
<dbReference type="GO" id="GO:0009432">
    <property type="term" value="P:SOS response"/>
    <property type="evidence" value="ECO:0007669"/>
    <property type="project" value="TreeGrafter"/>
</dbReference>
<reference evidence="11 13" key="1">
    <citation type="submission" date="2016-02" db="EMBL/GenBank/DDBJ databases">
        <authorList>
            <person name="Wen L."/>
            <person name="He K."/>
            <person name="Yang H."/>
        </authorList>
    </citation>
    <scope>NUCLEOTIDE SEQUENCE [LARGE SCALE GENOMIC DNA]</scope>
    <source>
        <strain evidence="11">Trichococcus_R210</strain>
    </source>
</reference>
<proteinExistence type="inferred from homology"/>
<dbReference type="GO" id="GO:0006281">
    <property type="term" value="P:DNA repair"/>
    <property type="evidence" value="ECO:0007669"/>
    <property type="project" value="UniProtKB-KW"/>
</dbReference>
<dbReference type="CDD" id="cd03241">
    <property type="entry name" value="ABC_RecN"/>
    <property type="match status" value="2"/>
</dbReference>
<reference evidence="12 14" key="2">
    <citation type="submission" date="2016-10" db="EMBL/GenBank/DDBJ databases">
        <authorList>
            <person name="Varghese N."/>
            <person name="Submissions S."/>
        </authorList>
    </citation>
    <scope>NUCLEOTIDE SEQUENCE [LARGE SCALE GENOMIC DNA]</scope>
    <source>
        <strain evidence="12 14">DSM 22150</strain>
    </source>
</reference>
<comment type="function">
    <text evidence="1 9">May be involved in recombinational repair of damaged DNA.</text>
</comment>
<evidence type="ECO:0000256" key="3">
    <source>
        <dbReference type="ARBA" id="ARBA00021315"/>
    </source>
</evidence>
<evidence type="ECO:0000256" key="2">
    <source>
        <dbReference type="ARBA" id="ARBA00009441"/>
    </source>
</evidence>
<evidence type="ECO:0000256" key="6">
    <source>
        <dbReference type="ARBA" id="ARBA00022840"/>
    </source>
</evidence>
<keyword evidence="7 9" id="KW-0234">DNA repair</keyword>
<protein>
    <recommendedName>
        <fullName evidence="3 9">DNA repair protein RecN</fullName>
    </recommendedName>
    <alternativeName>
        <fullName evidence="8 9">Recombination protein N</fullName>
    </alternativeName>
</protein>
<gene>
    <name evidence="12" type="ORF">SAMN05216375_10965</name>
    <name evidence="11" type="ORF">TR210_1492</name>
</gene>
<organism evidence="11 13">
    <name type="scientific">Trichococcus ilyis</name>
    <dbReference type="NCBI Taxonomy" id="640938"/>
    <lineage>
        <taxon>Bacteria</taxon>
        <taxon>Bacillati</taxon>
        <taxon>Bacillota</taxon>
        <taxon>Bacilli</taxon>
        <taxon>Lactobacillales</taxon>
        <taxon>Carnobacteriaceae</taxon>
        <taxon>Trichococcus</taxon>
    </lineage>
</organism>
<dbReference type="OrthoDB" id="9806954at2"/>
<evidence type="ECO:0000256" key="1">
    <source>
        <dbReference type="ARBA" id="ARBA00003618"/>
    </source>
</evidence>
<evidence type="ECO:0000313" key="11">
    <source>
        <dbReference type="EMBL" id="CZQ97667.1"/>
    </source>
</evidence>
<comment type="similarity">
    <text evidence="2 9">Belongs to the RecN family.</text>
</comment>
<evidence type="ECO:0000313" key="14">
    <source>
        <dbReference type="Proteomes" id="UP000199280"/>
    </source>
</evidence>
<evidence type="ECO:0000256" key="4">
    <source>
        <dbReference type="ARBA" id="ARBA00022741"/>
    </source>
</evidence>
<dbReference type="InterPro" id="IPR004604">
    <property type="entry name" value="DNA_recomb/repair_RecN"/>
</dbReference>
<dbReference type="PANTHER" id="PTHR11059">
    <property type="entry name" value="DNA REPAIR PROTEIN RECN"/>
    <property type="match status" value="1"/>
</dbReference>
<dbReference type="PANTHER" id="PTHR11059:SF0">
    <property type="entry name" value="DNA REPAIR PROTEIN RECN"/>
    <property type="match status" value="1"/>
</dbReference>
<feature type="domain" description="RecF/RecN/SMC N-terminal" evidence="10">
    <location>
        <begin position="1"/>
        <end position="510"/>
    </location>
</feature>
<evidence type="ECO:0000256" key="8">
    <source>
        <dbReference type="ARBA" id="ARBA00033408"/>
    </source>
</evidence>
<dbReference type="InterPro" id="IPR027417">
    <property type="entry name" value="P-loop_NTPase"/>
</dbReference>
<evidence type="ECO:0000256" key="7">
    <source>
        <dbReference type="ARBA" id="ARBA00023204"/>
    </source>
</evidence>
<keyword evidence="6" id="KW-0067">ATP-binding</keyword>
<evidence type="ECO:0000259" key="10">
    <source>
        <dbReference type="Pfam" id="PF02463"/>
    </source>
</evidence>
<dbReference type="SUPFAM" id="SSF52540">
    <property type="entry name" value="P-loop containing nucleoside triphosphate hydrolases"/>
    <property type="match status" value="2"/>
</dbReference>
<evidence type="ECO:0000256" key="9">
    <source>
        <dbReference type="PIRNR" id="PIRNR003128"/>
    </source>
</evidence>
<dbReference type="PIRSF" id="PIRSF003128">
    <property type="entry name" value="RecN"/>
    <property type="match status" value="1"/>
</dbReference>
<evidence type="ECO:0000256" key="5">
    <source>
        <dbReference type="ARBA" id="ARBA00022763"/>
    </source>
</evidence>
<dbReference type="Pfam" id="PF02463">
    <property type="entry name" value="SMC_N"/>
    <property type="match status" value="1"/>
</dbReference>
<dbReference type="FunFam" id="3.40.50.300:FF:000319">
    <property type="entry name" value="DNA repair protein RecN"/>
    <property type="match status" value="1"/>
</dbReference>
<dbReference type="EMBL" id="FJNB01000010">
    <property type="protein sequence ID" value="CZQ97667.1"/>
    <property type="molecule type" value="Genomic_DNA"/>
</dbReference>
<dbReference type="GO" id="GO:0043590">
    <property type="term" value="C:bacterial nucleoid"/>
    <property type="evidence" value="ECO:0007669"/>
    <property type="project" value="TreeGrafter"/>
</dbReference>
<dbReference type="Gene3D" id="3.40.50.300">
    <property type="entry name" value="P-loop containing nucleotide triphosphate hydrolases"/>
    <property type="match status" value="2"/>
</dbReference>
<sequence>MLQELSIKNFAIIENLQVSFEEGMTVLTGETGAGKSIIIDAVGLLAGGRGSNDLIRYGENKTVIQGLFGIPENAKTMAVLEAYGIEADGNQVLLQRELSRNGKNISRVNGTIVTVATLREVGETLIDIHGQNEHQELMDPQKHIDLLDQFAGKELKEVKTKYHVAFADYADKRKQLIQLRTDEKETVQRIDLLTFQIQEIEQAQLKDPAEDEKLEEERNLLVNYQKVMHALTSAYDSLQNSEENGIDKIGLGMAALEKVQDINPAYQTIAASVSAAYYQLQECAGDILSEIEQLSYDEGRLNEIENRLELLRQLKRKYGNTIPEVLVHYEKIAKELDLIENRESYLERLNLGYSKAKEEVLRIGKQLTVIRGKSAAALEKQIQLQLKELYMDKVLFKTVFHEQQGKTAITENGLDQVEFYIATNVGEPLKALAKVASGGELSRMMLAMKAIFTKTQGITSIIFDEVDTGVSGRVAQAIANKIHLVASYSQVLCITHLPQVAAMADQHLYIEKEIIADRTKTHVKPLFGEERINEVARMLAGTDITELSLAHAKELLDLADTEKNKA</sequence>
<accession>A0A143YWN7</accession>
<dbReference type="NCBIfam" id="TIGR00634">
    <property type="entry name" value="recN"/>
    <property type="match status" value="1"/>
</dbReference>
<dbReference type="AlphaFoldDB" id="A0A143YWN7"/>
<dbReference type="GO" id="GO:0006310">
    <property type="term" value="P:DNA recombination"/>
    <property type="evidence" value="ECO:0007669"/>
    <property type="project" value="InterPro"/>
</dbReference>